<dbReference type="AlphaFoldDB" id="A0A1H8H4C3"/>
<gene>
    <name evidence="2" type="ORF">SAMN04488003_11933</name>
</gene>
<reference evidence="2 3" key="1">
    <citation type="submission" date="2016-10" db="EMBL/GenBank/DDBJ databases">
        <authorList>
            <person name="de Groot N.N."/>
        </authorList>
    </citation>
    <scope>NUCLEOTIDE SEQUENCE [LARGE SCALE GENOMIC DNA]</scope>
    <source>
        <strain evidence="2 3">DSM 16213</strain>
    </source>
</reference>
<evidence type="ECO:0000256" key="1">
    <source>
        <dbReference type="SAM" id="SignalP"/>
    </source>
</evidence>
<feature type="chain" id="PRO_5011576814" evidence="1">
    <location>
        <begin position="25"/>
        <end position="203"/>
    </location>
</feature>
<feature type="signal peptide" evidence="1">
    <location>
        <begin position="1"/>
        <end position="24"/>
    </location>
</feature>
<organism evidence="2 3">
    <name type="scientific">Loktanella fryxellensis</name>
    <dbReference type="NCBI Taxonomy" id="245187"/>
    <lineage>
        <taxon>Bacteria</taxon>
        <taxon>Pseudomonadati</taxon>
        <taxon>Pseudomonadota</taxon>
        <taxon>Alphaproteobacteria</taxon>
        <taxon>Rhodobacterales</taxon>
        <taxon>Roseobacteraceae</taxon>
        <taxon>Loktanella</taxon>
    </lineage>
</organism>
<name>A0A1H8H4C3_9RHOB</name>
<keyword evidence="3" id="KW-1185">Reference proteome</keyword>
<accession>A0A1H8H4C3</accession>
<protein>
    <submittedName>
        <fullName evidence="2">Group 4 capsule polysaccharide lipoprotein gfcB, YjbF</fullName>
    </submittedName>
</protein>
<dbReference type="EMBL" id="FOCI01000019">
    <property type="protein sequence ID" value="SEN51202.1"/>
    <property type="molecule type" value="Genomic_DNA"/>
</dbReference>
<dbReference type="SUPFAM" id="SSF159270">
    <property type="entry name" value="YmcC-like"/>
    <property type="match status" value="1"/>
</dbReference>
<dbReference type="STRING" id="245187.SAMN04488003_11933"/>
<evidence type="ECO:0000313" key="2">
    <source>
        <dbReference type="EMBL" id="SEN51202.1"/>
    </source>
</evidence>
<keyword evidence="1" id="KW-0732">Signal</keyword>
<dbReference type="InterPro" id="IPR023373">
    <property type="entry name" value="YmcC_sf"/>
</dbReference>
<dbReference type="PROSITE" id="PS51257">
    <property type="entry name" value="PROKAR_LIPOPROTEIN"/>
    <property type="match status" value="1"/>
</dbReference>
<dbReference type="InterPro" id="IPR021308">
    <property type="entry name" value="GfcB"/>
</dbReference>
<dbReference type="RefSeq" id="WP_089904477.1">
    <property type="nucleotide sequence ID" value="NZ_FOCI01000019.1"/>
</dbReference>
<sequence>MRRIPAIAVAVTAALALLSACAPAAPFDIRGQLRRPVIDRSPQPLLLAEMPSRNLLATLVPRDVDGDVVTWQSAQNQTLSLHDGVLVATRGLGDDLMSADVGRTLNALRSGGSAQAYPRLLTYLDGDGQTVFRSLLCDMDGGRPDTVDSFDVAFATTLHVESCQTIGARIENRYWLNADGTMRRTQQWVGPATGPLAIEWLSR</sequence>
<evidence type="ECO:0000313" key="3">
    <source>
        <dbReference type="Proteomes" id="UP000199585"/>
    </source>
</evidence>
<proteinExistence type="predicted"/>
<dbReference type="Gene3D" id="2.40.360.10">
    <property type="entry name" value="YmcC-like"/>
    <property type="match status" value="1"/>
</dbReference>
<dbReference type="Proteomes" id="UP000199585">
    <property type="component" value="Unassembled WGS sequence"/>
</dbReference>
<dbReference type="Pfam" id="PF11102">
    <property type="entry name" value="YjbF"/>
    <property type="match status" value="1"/>
</dbReference>
<keyword evidence="2" id="KW-0449">Lipoprotein</keyword>
<dbReference type="OrthoDB" id="6237231at2"/>